<keyword evidence="2" id="KW-0378">Hydrolase</keyword>
<reference evidence="3" key="1">
    <citation type="submission" date="2016-06" db="EMBL/GenBank/DDBJ databases">
        <authorList>
            <person name="Rodrigo-Torres L."/>
            <person name="Arahal R.D."/>
            <person name="Lucena T."/>
        </authorList>
    </citation>
    <scope>NUCLEOTIDE SEQUENCE [LARGE SCALE GENOMIC DNA]</scope>
    <source>
        <strain evidence="3">CECT8203</strain>
    </source>
</reference>
<dbReference type="ESTHER" id="9vibr-a6cus5">
    <property type="family name" value="Bacterial_lip_FamI.8"/>
</dbReference>
<dbReference type="OrthoDB" id="8476759at2"/>
<feature type="domain" description="Serine aminopeptidase S33" evidence="1">
    <location>
        <begin position="105"/>
        <end position="224"/>
    </location>
</feature>
<dbReference type="Proteomes" id="UP000219336">
    <property type="component" value="Unassembled WGS sequence"/>
</dbReference>
<name>A0A240EIT4_9VIBR</name>
<dbReference type="SUPFAM" id="SSF53474">
    <property type="entry name" value="alpha/beta-Hydrolases"/>
    <property type="match status" value="1"/>
</dbReference>
<evidence type="ECO:0000259" key="1">
    <source>
        <dbReference type="Pfam" id="PF12146"/>
    </source>
</evidence>
<evidence type="ECO:0000313" key="2">
    <source>
        <dbReference type="EMBL" id="SNX48496.1"/>
    </source>
</evidence>
<dbReference type="InterPro" id="IPR029058">
    <property type="entry name" value="AB_hydrolase_fold"/>
</dbReference>
<dbReference type="EMBL" id="OANU01000028">
    <property type="protein sequence ID" value="SNX48496.1"/>
    <property type="molecule type" value="Genomic_DNA"/>
</dbReference>
<gene>
    <name evidence="2" type="ORF">VTH8203_02114</name>
</gene>
<protein>
    <submittedName>
        <fullName evidence="2">Thermostable monoacylglycerol lipase</fullName>
        <ecNumber evidence="2">3.1.1.23</ecNumber>
    </submittedName>
</protein>
<dbReference type="GO" id="GO:0047372">
    <property type="term" value="F:monoacylglycerol lipase activity"/>
    <property type="evidence" value="ECO:0007669"/>
    <property type="project" value="UniProtKB-EC"/>
</dbReference>
<sequence length="407" mass="46001">MKKSRLSKSVMREARSRHKRKLVALVFYISVFITAGVFGCSTKNTDPAYLKAQALPAYQQASFEQYIQDTQQWLADNRVFKSNNHQQEILLNSPFELIPNTPNGQAVLLVHGLGDSPYSFHDIAAHLVEQGYLVRAVLLPGHGSKAGDLLLPSFADWENLVSHHAQLLLNDYPNIWLGGYSTGANLVTSYALNDERVSGLLLFSPAFQPKSGAVKYARFASYFMDWADQDPENNVLRYNSLPMNGAAVYYQTSKVVQDELKMHAFNKPSLLVLSETDSVVDTQAAYQTFEHRFTNENSRLIWQGEHPPQGKRVLSQTMVLPDYRVSNGSHMGMLFSPNNPYYGQEGSITICDNGQREVDFENCELRDTVWYSAYGYQEPGKIHARLTFNPYFSQLMQSIDLVMKPKS</sequence>
<accession>A0A240EIT4</accession>
<keyword evidence="3" id="KW-1185">Reference proteome</keyword>
<dbReference type="RefSeq" id="WP_096993660.1">
    <property type="nucleotide sequence ID" value="NZ_JBHSII010000004.1"/>
</dbReference>
<dbReference type="EC" id="3.1.1.23" evidence="2"/>
<dbReference type="PANTHER" id="PTHR11614">
    <property type="entry name" value="PHOSPHOLIPASE-RELATED"/>
    <property type="match status" value="1"/>
</dbReference>
<dbReference type="InterPro" id="IPR022742">
    <property type="entry name" value="Hydrolase_4"/>
</dbReference>
<proteinExistence type="predicted"/>
<evidence type="ECO:0000313" key="3">
    <source>
        <dbReference type="Proteomes" id="UP000219336"/>
    </source>
</evidence>
<dbReference type="Pfam" id="PF12146">
    <property type="entry name" value="Hydrolase_4"/>
    <property type="match status" value="1"/>
</dbReference>
<organism evidence="2 3">
    <name type="scientific">Vibrio thalassae</name>
    <dbReference type="NCBI Taxonomy" id="1243014"/>
    <lineage>
        <taxon>Bacteria</taxon>
        <taxon>Pseudomonadati</taxon>
        <taxon>Pseudomonadota</taxon>
        <taxon>Gammaproteobacteria</taxon>
        <taxon>Vibrionales</taxon>
        <taxon>Vibrionaceae</taxon>
        <taxon>Vibrio</taxon>
    </lineage>
</organism>
<dbReference type="InterPro" id="IPR051044">
    <property type="entry name" value="MAG_DAG_Lipase"/>
</dbReference>
<dbReference type="AlphaFoldDB" id="A0A240EIT4"/>
<dbReference type="Gene3D" id="3.40.50.1820">
    <property type="entry name" value="alpha/beta hydrolase"/>
    <property type="match status" value="1"/>
</dbReference>